<evidence type="ECO:0000256" key="1">
    <source>
        <dbReference type="SAM" id="Coils"/>
    </source>
</evidence>
<dbReference type="AlphaFoldDB" id="A0A158E414"/>
<protein>
    <submittedName>
        <fullName evidence="2">Uncharacterized protein</fullName>
    </submittedName>
</protein>
<dbReference type="Proteomes" id="UP000054911">
    <property type="component" value="Unassembled WGS sequence"/>
</dbReference>
<gene>
    <name evidence="2" type="ORF">AWB80_08149</name>
</gene>
<reference evidence="2" key="1">
    <citation type="submission" date="2016-01" db="EMBL/GenBank/DDBJ databases">
        <authorList>
            <person name="Peeters C."/>
        </authorList>
    </citation>
    <scope>NUCLEOTIDE SEQUENCE [LARGE SCALE GENOMIC DNA]</scope>
    <source>
        <strain evidence="2">LMG 29323</strain>
    </source>
</reference>
<evidence type="ECO:0000313" key="3">
    <source>
        <dbReference type="Proteomes" id="UP000054911"/>
    </source>
</evidence>
<keyword evidence="3" id="KW-1185">Reference proteome</keyword>
<evidence type="ECO:0000313" key="2">
    <source>
        <dbReference type="EMBL" id="SAL01544.1"/>
    </source>
</evidence>
<name>A0A158E414_9BURK</name>
<dbReference type="OrthoDB" id="9157679at2"/>
<sequence>MSTTEQPKVHETALFRAVAEQAGKHRDENQRLRVAIAECGNLVGGIVGPQCTVDFLSMVPNEVRLVVERLRNDRTEAIQDAERARDERNRSRLECAREWMQKCNEVATERDHWKANHDQRVSAARFLIERGDIPAERVSMYHELLALRAFHQFFADRCEGLFAQFGMDAVNAYNAAASTTRTTESV</sequence>
<keyword evidence="1" id="KW-0175">Coiled coil</keyword>
<feature type="coiled-coil region" evidence="1">
    <location>
        <begin position="67"/>
        <end position="94"/>
    </location>
</feature>
<organism evidence="2 3">
    <name type="scientific">Caballeronia pedi</name>
    <dbReference type="NCBI Taxonomy" id="1777141"/>
    <lineage>
        <taxon>Bacteria</taxon>
        <taxon>Pseudomonadati</taxon>
        <taxon>Pseudomonadota</taxon>
        <taxon>Betaproteobacteria</taxon>
        <taxon>Burkholderiales</taxon>
        <taxon>Burkholderiaceae</taxon>
        <taxon>Caballeronia</taxon>
    </lineage>
</organism>
<dbReference type="STRING" id="1777141.AWB80_08149"/>
<accession>A0A158E414</accession>
<proteinExistence type="predicted"/>
<dbReference type="EMBL" id="FCOE02000068">
    <property type="protein sequence ID" value="SAL01544.1"/>
    <property type="molecule type" value="Genomic_DNA"/>
</dbReference>
<comment type="caution">
    <text evidence="2">The sequence shown here is derived from an EMBL/GenBank/DDBJ whole genome shotgun (WGS) entry which is preliminary data.</text>
</comment>
<dbReference type="RefSeq" id="WP_061180318.1">
    <property type="nucleotide sequence ID" value="NZ_FCOE02000068.1"/>
</dbReference>